<proteinExistence type="predicted"/>
<dbReference type="EMBL" id="JACIBV010000001">
    <property type="protein sequence ID" value="MBB3727502.1"/>
    <property type="molecule type" value="Genomic_DNA"/>
</dbReference>
<sequence length="122" mass="13530">MNELPGDGWVEPEIIRPYVVTRGRARPANGKFDLISMALTVDSPPETETGLDPEHLSILRLCRAPRSVAELAADLNLPVGIIRVLLADLYDRNLISAREPQFEADMADMNMYKAVLDGLRSL</sequence>
<dbReference type="AlphaFoldDB" id="A0A7W5VGR6"/>
<evidence type="ECO:0000313" key="2">
    <source>
        <dbReference type="Proteomes" id="UP000579945"/>
    </source>
</evidence>
<dbReference type="GeneID" id="95389798"/>
<dbReference type="RefSeq" id="WP_183648158.1">
    <property type="nucleotide sequence ID" value="NZ_BAAAXX010000087.1"/>
</dbReference>
<organism evidence="1 2">
    <name type="scientific">Nonomuraea dietziae</name>
    <dbReference type="NCBI Taxonomy" id="65515"/>
    <lineage>
        <taxon>Bacteria</taxon>
        <taxon>Bacillati</taxon>
        <taxon>Actinomycetota</taxon>
        <taxon>Actinomycetes</taxon>
        <taxon>Streptosporangiales</taxon>
        <taxon>Streptosporangiaceae</taxon>
        <taxon>Nonomuraea</taxon>
    </lineage>
</organism>
<dbReference type="InterPro" id="IPR007995">
    <property type="entry name" value="DUF742"/>
</dbReference>
<protein>
    <recommendedName>
        <fullName evidence="3">DUF742 domain-containing protein</fullName>
    </recommendedName>
</protein>
<comment type="caution">
    <text evidence="1">The sequence shown here is derived from an EMBL/GenBank/DDBJ whole genome shotgun (WGS) entry which is preliminary data.</text>
</comment>
<gene>
    <name evidence="1" type="ORF">FHR33_003362</name>
</gene>
<dbReference type="PANTHER" id="PTHR36221:SF1">
    <property type="entry name" value="DUF742 DOMAIN-CONTAINING PROTEIN"/>
    <property type="match status" value="1"/>
</dbReference>
<reference evidence="1 2" key="1">
    <citation type="submission" date="2020-08" db="EMBL/GenBank/DDBJ databases">
        <title>Sequencing the genomes of 1000 actinobacteria strains.</title>
        <authorList>
            <person name="Klenk H.-P."/>
        </authorList>
    </citation>
    <scope>NUCLEOTIDE SEQUENCE [LARGE SCALE GENOMIC DNA]</scope>
    <source>
        <strain evidence="1 2">DSM 44320</strain>
    </source>
</reference>
<accession>A0A7W5VGR6</accession>
<keyword evidence="2" id="KW-1185">Reference proteome</keyword>
<evidence type="ECO:0000313" key="1">
    <source>
        <dbReference type="EMBL" id="MBB3727502.1"/>
    </source>
</evidence>
<dbReference type="Pfam" id="PF05331">
    <property type="entry name" value="DUF742"/>
    <property type="match status" value="1"/>
</dbReference>
<dbReference type="Proteomes" id="UP000579945">
    <property type="component" value="Unassembled WGS sequence"/>
</dbReference>
<dbReference type="PANTHER" id="PTHR36221">
    <property type="entry name" value="DUF742 DOMAIN-CONTAINING PROTEIN"/>
    <property type="match status" value="1"/>
</dbReference>
<evidence type="ECO:0008006" key="3">
    <source>
        <dbReference type="Google" id="ProtNLM"/>
    </source>
</evidence>
<name>A0A7W5VGR6_9ACTN</name>